<evidence type="ECO:0000256" key="2">
    <source>
        <dbReference type="ARBA" id="ARBA00023043"/>
    </source>
</evidence>
<evidence type="ECO:0000256" key="1">
    <source>
        <dbReference type="ARBA" id="ARBA00022737"/>
    </source>
</evidence>
<feature type="compositionally biased region" description="Basic and acidic residues" evidence="4">
    <location>
        <begin position="335"/>
        <end position="346"/>
    </location>
</feature>
<evidence type="ECO:0000313" key="6">
    <source>
        <dbReference type="Proteomes" id="UP000308199"/>
    </source>
</evidence>
<feature type="compositionally biased region" description="Basic residues" evidence="4">
    <location>
        <begin position="214"/>
        <end position="228"/>
    </location>
</feature>
<dbReference type="PANTHER" id="PTHR24173">
    <property type="entry name" value="ANKYRIN REPEAT CONTAINING"/>
    <property type="match status" value="1"/>
</dbReference>
<dbReference type="PROSITE" id="PS50297">
    <property type="entry name" value="ANK_REP_REGION"/>
    <property type="match status" value="2"/>
</dbReference>
<organism evidence="5 6">
    <name type="scientific">Phellinidium pouzarii</name>
    <dbReference type="NCBI Taxonomy" id="167371"/>
    <lineage>
        <taxon>Eukaryota</taxon>
        <taxon>Fungi</taxon>
        <taxon>Dikarya</taxon>
        <taxon>Basidiomycota</taxon>
        <taxon>Agaricomycotina</taxon>
        <taxon>Agaricomycetes</taxon>
        <taxon>Hymenochaetales</taxon>
        <taxon>Hymenochaetaceae</taxon>
        <taxon>Phellinidium</taxon>
    </lineage>
</organism>
<dbReference type="SMART" id="SM00248">
    <property type="entry name" value="ANK"/>
    <property type="match status" value="2"/>
</dbReference>
<sequence length="455" mass="49948">MELALQVVGLKMTGKIEDAKDIAMRIVGTSAQETQSSNMGVNQMMNLASGALADSRRLFLSQADDMEFEKIVMDSLSVLDMRDGSGEPLSLTRVISYPTKTGQTLLHLAASRNLPSLVDFLIQRDISLDAQDANGYTALHFAALSNSQCCARQIVNAGADIALYNKMGYTASELAPEGFFSHTHSSSESVSEESDDESNFGDAEEDSGEESRPRSRVHFRRRVRHSLSRHSSMPASSVASDAEEPLDLHATAEDDDNTTVVSPESLPMLDASGKDTAIDDKQAASFADFLQRAWAQFQPPHLVPQIPHMPQFPGKPAWAFPVFVPMQAWPPFRTEKRGEEQYDKGKTLNVDGDGPRSPGNEWRASWEKWMAQMSAAMARQNQLSVGVEQTLKAGANSDAVSDARDASAAPTSVARRSILRRFGYGERPLRVTESEVKAYSYRPRTKSLVKNVKKG</sequence>
<dbReference type="PANTHER" id="PTHR24173:SF74">
    <property type="entry name" value="ANKYRIN REPEAT DOMAIN-CONTAINING PROTEIN 16"/>
    <property type="match status" value="1"/>
</dbReference>
<evidence type="ECO:0000256" key="3">
    <source>
        <dbReference type="PROSITE-ProRule" id="PRU00023"/>
    </source>
</evidence>
<reference evidence="5 6" key="1">
    <citation type="submission" date="2019-02" db="EMBL/GenBank/DDBJ databases">
        <title>Genome sequencing of the rare red list fungi Phellinidium pouzarii.</title>
        <authorList>
            <person name="Buettner E."/>
            <person name="Kellner H."/>
        </authorList>
    </citation>
    <scope>NUCLEOTIDE SEQUENCE [LARGE SCALE GENOMIC DNA]</scope>
    <source>
        <strain evidence="5 6">DSM 108285</strain>
    </source>
</reference>
<dbReference type="Pfam" id="PF12796">
    <property type="entry name" value="Ank_2"/>
    <property type="match status" value="1"/>
</dbReference>
<feature type="region of interest" description="Disordered" evidence="4">
    <location>
        <begin position="335"/>
        <end position="360"/>
    </location>
</feature>
<dbReference type="InterPro" id="IPR002110">
    <property type="entry name" value="Ankyrin_rpt"/>
</dbReference>
<dbReference type="Gene3D" id="1.25.40.20">
    <property type="entry name" value="Ankyrin repeat-containing domain"/>
    <property type="match status" value="1"/>
</dbReference>
<accession>A0A4S4LCS6</accession>
<evidence type="ECO:0000256" key="4">
    <source>
        <dbReference type="SAM" id="MobiDB-lite"/>
    </source>
</evidence>
<evidence type="ECO:0000313" key="5">
    <source>
        <dbReference type="EMBL" id="THH09385.1"/>
    </source>
</evidence>
<dbReference type="OrthoDB" id="71307at2759"/>
<dbReference type="Proteomes" id="UP000308199">
    <property type="component" value="Unassembled WGS sequence"/>
</dbReference>
<gene>
    <name evidence="5" type="ORF">EW145_g2047</name>
</gene>
<dbReference type="AlphaFoldDB" id="A0A4S4LCS6"/>
<comment type="caution">
    <text evidence="5">The sequence shown here is derived from an EMBL/GenBank/DDBJ whole genome shotgun (WGS) entry which is preliminary data.</text>
</comment>
<feature type="repeat" description="ANK" evidence="3">
    <location>
        <begin position="101"/>
        <end position="133"/>
    </location>
</feature>
<keyword evidence="1" id="KW-0677">Repeat</keyword>
<keyword evidence="2 3" id="KW-0040">ANK repeat</keyword>
<dbReference type="EMBL" id="SGPK01000065">
    <property type="protein sequence ID" value="THH09385.1"/>
    <property type="molecule type" value="Genomic_DNA"/>
</dbReference>
<feature type="region of interest" description="Disordered" evidence="4">
    <location>
        <begin position="180"/>
        <end position="272"/>
    </location>
</feature>
<name>A0A4S4LCS6_9AGAM</name>
<feature type="repeat" description="ANK" evidence="3">
    <location>
        <begin position="134"/>
        <end position="166"/>
    </location>
</feature>
<feature type="compositionally biased region" description="Acidic residues" evidence="4">
    <location>
        <begin position="190"/>
        <end position="208"/>
    </location>
</feature>
<proteinExistence type="predicted"/>
<keyword evidence="6" id="KW-1185">Reference proteome</keyword>
<protein>
    <submittedName>
        <fullName evidence="5">Uncharacterized protein</fullName>
    </submittedName>
</protein>
<dbReference type="PROSITE" id="PS50088">
    <property type="entry name" value="ANK_REPEAT"/>
    <property type="match status" value="2"/>
</dbReference>
<dbReference type="SUPFAM" id="SSF48403">
    <property type="entry name" value="Ankyrin repeat"/>
    <property type="match status" value="1"/>
</dbReference>
<dbReference type="InterPro" id="IPR036770">
    <property type="entry name" value="Ankyrin_rpt-contain_sf"/>
</dbReference>